<protein>
    <recommendedName>
        <fullName evidence="4">Shugoshin C-terminal domain-containing protein</fullName>
    </recommendedName>
</protein>
<proteinExistence type="predicted"/>
<keyword evidence="3" id="KW-1185">Reference proteome</keyword>
<sequence length="241" mass="27354">MEFTTVSSTGSDNAVLLSDCEVNTFEEAQRRIVELTEKCKNQGAQLLVFRRKIKIQQEMAERSHVEKAAQLQALSSQMVLLEAGLVKKQDYIRRLLASRDRIIAKQQEQIEQLKQQLSESRETGGMVRNPEQPLTTNSAAMKVANSGSDSPPLYDSVTVARNVTDIITCRKKYRLKRSGAFKIRTDFSLRDRKESMPSRICGSTQPTPSQHNSFVNHRTMLKPKDVKRLSLVRAFGRTLKK</sequence>
<organism evidence="2 3">
    <name type="scientific">Polyplax serrata</name>
    <name type="common">Common mouse louse</name>
    <dbReference type="NCBI Taxonomy" id="468196"/>
    <lineage>
        <taxon>Eukaryota</taxon>
        <taxon>Metazoa</taxon>
        <taxon>Ecdysozoa</taxon>
        <taxon>Arthropoda</taxon>
        <taxon>Hexapoda</taxon>
        <taxon>Insecta</taxon>
        <taxon>Pterygota</taxon>
        <taxon>Neoptera</taxon>
        <taxon>Paraneoptera</taxon>
        <taxon>Psocodea</taxon>
        <taxon>Troctomorpha</taxon>
        <taxon>Phthiraptera</taxon>
        <taxon>Anoplura</taxon>
        <taxon>Polyplacidae</taxon>
        <taxon>Polyplax</taxon>
    </lineage>
</organism>
<evidence type="ECO:0008006" key="4">
    <source>
        <dbReference type="Google" id="ProtNLM"/>
    </source>
</evidence>
<evidence type="ECO:0000313" key="2">
    <source>
        <dbReference type="EMBL" id="KAK6624796.1"/>
    </source>
</evidence>
<gene>
    <name evidence="2" type="ORF">RUM44_011656</name>
</gene>
<keyword evidence="1" id="KW-0175">Coiled coil</keyword>
<dbReference type="Proteomes" id="UP001359485">
    <property type="component" value="Unassembled WGS sequence"/>
</dbReference>
<dbReference type="EMBL" id="JAWJWF010000046">
    <property type="protein sequence ID" value="KAK6624796.1"/>
    <property type="molecule type" value="Genomic_DNA"/>
</dbReference>
<accession>A0ABR1AQR8</accession>
<reference evidence="2 3" key="1">
    <citation type="submission" date="2023-09" db="EMBL/GenBank/DDBJ databases">
        <title>Genomes of two closely related lineages of the louse Polyplax serrata with different host specificities.</title>
        <authorList>
            <person name="Martinu J."/>
            <person name="Tarabai H."/>
            <person name="Stefka J."/>
            <person name="Hypsa V."/>
        </authorList>
    </citation>
    <scope>NUCLEOTIDE SEQUENCE [LARGE SCALE GENOMIC DNA]</scope>
    <source>
        <strain evidence="2">98ZLc_SE</strain>
    </source>
</reference>
<feature type="coiled-coil region" evidence="1">
    <location>
        <begin position="96"/>
        <end position="123"/>
    </location>
</feature>
<evidence type="ECO:0000313" key="3">
    <source>
        <dbReference type="Proteomes" id="UP001359485"/>
    </source>
</evidence>
<name>A0ABR1AQR8_POLSC</name>
<evidence type="ECO:0000256" key="1">
    <source>
        <dbReference type="SAM" id="Coils"/>
    </source>
</evidence>
<comment type="caution">
    <text evidence="2">The sequence shown here is derived from an EMBL/GenBank/DDBJ whole genome shotgun (WGS) entry which is preliminary data.</text>
</comment>